<dbReference type="EMBL" id="WNYA01000001">
    <property type="protein sequence ID" value="KAG8592322.1"/>
    <property type="molecule type" value="Genomic_DNA"/>
</dbReference>
<dbReference type="AlphaFoldDB" id="A0AAV7D8H0"/>
<sequence>MRKHGFFLSKIPLLPVELIRKSTSTCKANYTVHTHLFMLIPALVFSNLDMPGSPKKVTYIKQVGERGRNVWHSSLLITHATR</sequence>
<proteinExistence type="predicted"/>
<organism evidence="1 2">
    <name type="scientific">Engystomops pustulosus</name>
    <name type="common">Tungara frog</name>
    <name type="synonym">Physalaemus pustulosus</name>
    <dbReference type="NCBI Taxonomy" id="76066"/>
    <lineage>
        <taxon>Eukaryota</taxon>
        <taxon>Metazoa</taxon>
        <taxon>Chordata</taxon>
        <taxon>Craniata</taxon>
        <taxon>Vertebrata</taxon>
        <taxon>Euteleostomi</taxon>
        <taxon>Amphibia</taxon>
        <taxon>Batrachia</taxon>
        <taxon>Anura</taxon>
        <taxon>Neobatrachia</taxon>
        <taxon>Hyloidea</taxon>
        <taxon>Leptodactylidae</taxon>
        <taxon>Leiuperinae</taxon>
        <taxon>Engystomops</taxon>
    </lineage>
</organism>
<evidence type="ECO:0000313" key="1">
    <source>
        <dbReference type="EMBL" id="KAG8592322.1"/>
    </source>
</evidence>
<accession>A0AAV7D8H0</accession>
<comment type="caution">
    <text evidence="1">The sequence shown here is derived from an EMBL/GenBank/DDBJ whole genome shotgun (WGS) entry which is preliminary data.</text>
</comment>
<name>A0AAV7D8H0_ENGPU</name>
<evidence type="ECO:0000313" key="2">
    <source>
        <dbReference type="Proteomes" id="UP000824782"/>
    </source>
</evidence>
<protein>
    <submittedName>
        <fullName evidence="1">Uncharacterized protein</fullName>
    </submittedName>
</protein>
<keyword evidence="2" id="KW-1185">Reference proteome</keyword>
<dbReference type="Proteomes" id="UP000824782">
    <property type="component" value="Unassembled WGS sequence"/>
</dbReference>
<reference evidence="1" key="1">
    <citation type="thesis" date="2020" institute="ProQuest LLC" country="789 East Eisenhower Parkway, Ann Arbor, MI, USA">
        <title>Comparative Genomics and Chromosome Evolution.</title>
        <authorList>
            <person name="Mudd A.B."/>
        </authorList>
    </citation>
    <scope>NUCLEOTIDE SEQUENCE</scope>
    <source>
        <strain evidence="1">237g6f4</strain>
        <tissue evidence="1">Blood</tissue>
    </source>
</reference>
<gene>
    <name evidence="1" type="ORF">GDO81_000463</name>
</gene>